<dbReference type="PROSITE" id="PS50011">
    <property type="entry name" value="PROTEIN_KINASE_DOM"/>
    <property type="match status" value="1"/>
</dbReference>
<keyword evidence="8" id="KW-0547">Nucleotide-binding</keyword>
<name>A0AA38RYW8_9PEZI</name>
<dbReference type="Pfam" id="PF00069">
    <property type="entry name" value="Pkinase"/>
    <property type="match status" value="2"/>
</dbReference>
<keyword evidence="7" id="KW-0808">Transferase</keyword>
<dbReference type="EC" id="2.7.11.1" evidence="3"/>
<dbReference type="GO" id="GO:0005634">
    <property type="term" value="C:nucleus"/>
    <property type="evidence" value="ECO:0007669"/>
    <property type="project" value="TreeGrafter"/>
</dbReference>
<organism evidence="16 17">
    <name type="scientific">Coniochaeta hoffmannii</name>
    <dbReference type="NCBI Taxonomy" id="91930"/>
    <lineage>
        <taxon>Eukaryota</taxon>
        <taxon>Fungi</taxon>
        <taxon>Dikarya</taxon>
        <taxon>Ascomycota</taxon>
        <taxon>Pezizomycotina</taxon>
        <taxon>Sordariomycetes</taxon>
        <taxon>Sordariomycetidae</taxon>
        <taxon>Coniochaetales</taxon>
        <taxon>Coniochaetaceae</taxon>
        <taxon>Coniochaeta</taxon>
    </lineage>
</organism>
<dbReference type="InterPro" id="IPR051175">
    <property type="entry name" value="CLK_kinases"/>
</dbReference>
<dbReference type="AlphaFoldDB" id="A0AA38RYW8"/>
<evidence type="ECO:0000256" key="3">
    <source>
        <dbReference type="ARBA" id="ARBA00012513"/>
    </source>
</evidence>
<dbReference type="SMART" id="SM00220">
    <property type="entry name" value="S_TKc"/>
    <property type="match status" value="1"/>
</dbReference>
<evidence type="ECO:0000256" key="6">
    <source>
        <dbReference type="ARBA" id="ARBA00022527"/>
    </source>
</evidence>
<gene>
    <name evidence="16" type="ORF">NKR19_g5147</name>
</gene>
<comment type="function">
    <text evidence="1">Component of the EKC/KEOPS complex that is required for the formation of a threonylcarbamoyl group on adenosine at position 37 (t(6)A37) in tRNAs that read codons beginning with adenine. The complex is probably involved in the transfer of the threonylcarbamoyl moiety of threonylcarbamoyl-AMP (TC-AMP) to the N6 group of A37. BUD32 has ATPase activity in the context of the EKC/KEOPS complex and likely plays a supporting role to the catalytic subunit KAE1. The EKC/KEOPS complex also promotes both telomere uncapping and telomere elongation. The complex is required for efficient recruitment of transcriptional coactivators.</text>
</comment>
<accession>A0AA38RYW8</accession>
<comment type="catalytic activity">
    <reaction evidence="14">
        <text>L-seryl-[protein] + ATP = O-phospho-L-seryl-[protein] + ADP + H(+)</text>
        <dbReference type="Rhea" id="RHEA:17989"/>
        <dbReference type="Rhea" id="RHEA-COMP:9863"/>
        <dbReference type="Rhea" id="RHEA-COMP:11604"/>
        <dbReference type="ChEBI" id="CHEBI:15378"/>
        <dbReference type="ChEBI" id="CHEBI:29999"/>
        <dbReference type="ChEBI" id="CHEBI:30616"/>
        <dbReference type="ChEBI" id="CHEBI:83421"/>
        <dbReference type="ChEBI" id="CHEBI:456216"/>
        <dbReference type="EC" id="2.7.11.1"/>
    </reaction>
</comment>
<dbReference type="GO" id="GO:0005524">
    <property type="term" value="F:ATP binding"/>
    <property type="evidence" value="ECO:0007669"/>
    <property type="project" value="UniProtKB-KW"/>
</dbReference>
<dbReference type="InterPro" id="IPR008266">
    <property type="entry name" value="Tyr_kinase_AS"/>
</dbReference>
<reference evidence="16" key="1">
    <citation type="submission" date="2022-07" db="EMBL/GenBank/DDBJ databases">
        <title>Fungi with potential for degradation of polypropylene.</title>
        <authorList>
            <person name="Gostincar C."/>
        </authorList>
    </citation>
    <scope>NUCLEOTIDE SEQUENCE</scope>
    <source>
        <strain evidence="16">EXF-13287</strain>
    </source>
</reference>
<comment type="subunit">
    <text evidence="2">Component of the EKC/KEOPS complex composed of at least BUD32, CGI121, GON7, KAE1 and PCC1; the whole complex dimerizes.</text>
</comment>
<evidence type="ECO:0000256" key="1">
    <source>
        <dbReference type="ARBA" id="ARBA00003747"/>
    </source>
</evidence>
<dbReference type="InterPro" id="IPR011009">
    <property type="entry name" value="Kinase-like_dom_sf"/>
</dbReference>
<evidence type="ECO:0000256" key="12">
    <source>
        <dbReference type="ARBA" id="ARBA00033194"/>
    </source>
</evidence>
<dbReference type="Proteomes" id="UP001174691">
    <property type="component" value="Unassembled WGS sequence"/>
</dbReference>
<dbReference type="GO" id="GO:0004674">
    <property type="term" value="F:protein serine/threonine kinase activity"/>
    <property type="evidence" value="ECO:0007669"/>
    <property type="project" value="UniProtKB-KW"/>
</dbReference>
<dbReference type="InterPro" id="IPR000719">
    <property type="entry name" value="Prot_kinase_dom"/>
</dbReference>
<sequence length="581" mass="65307">MAETTPLSMDATTVDEFISDVPDVYGFPPIPYDVEDLERYRPGGLHPIIVGDTLGEGEQYEVVHKLGHGGFATVWLCWDHFTETWKAVKVVAASASDQKCSELSILKHFGDVSDEELAAHHICLPRTNFFVEGPNGRHLCIVMPVFGESLHRAWRDYANWPDFLRSACRQMTEAMGLMHGRGVCHGDFRPNNILFKVGNGFDKLDYDDIMSMARETGHIPVPPIPCTGEENSPHLPAFVYPSCGICPRLEFRTAEITITDFGEAYHVSEPKLQTGIPMCYSAPEAELGSGNDKGFATDIWALGATICEVRQGSLPFDEGSMIEWAQSLEDLLGPLPEPYRSVWVERGIKPSRNARPASEIPPTEPVSMTPKMLVSLRNERLEDEGYASRLEAVVRNKNGFLRQLQAGEVLRPNEKDDGDGWKRIEHQTPPEEADQLVDLLVKIFKYDPAERLSAAEVLAHPWLQVENASSVPDKDYIVFASHEKDEEFYHQDTEQEDETLEADVQLEVEETAMTEQVTVEQEVAEDVVEEIPLTPETLRTDDREPAPARQDGLLAWFAWVLRALIPRLYDGPMLFWGSLYP</sequence>
<comment type="caution">
    <text evidence="16">The sequence shown here is derived from an EMBL/GenBank/DDBJ whole genome shotgun (WGS) entry which is preliminary data.</text>
</comment>
<evidence type="ECO:0000256" key="14">
    <source>
        <dbReference type="ARBA" id="ARBA00048679"/>
    </source>
</evidence>
<evidence type="ECO:0000256" key="7">
    <source>
        <dbReference type="ARBA" id="ARBA00022679"/>
    </source>
</evidence>
<dbReference type="EMBL" id="JANBVN010000068">
    <property type="protein sequence ID" value="KAJ9150938.1"/>
    <property type="molecule type" value="Genomic_DNA"/>
</dbReference>
<proteinExistence type="predicted"/>
<evidence type="ECO:0000256" key="2">
    <source>
        <dbReference type="ARBA" id="ARBA00011534"/>
    </source>
</evidence>
<dbReference type="PROSITE" id="PS00109">
    <property type="entry name" value="PROTEIN_KINASE_TYR"/>
    <property type="match status" value="1"/>
</dbReference>
<comment type="catalytic activity">
    <reaction evidence="13">
        <text>L-threonyl-[protein] + ATP = O-phospho-L-threonyl-[protein] + ADP + H(+)</text>
        <dbReference type="Rhea" id="RHEA:46608"/>
        <dbReference type="Rhea" id="RHEA-COMP:11060"/>
        <dbReference type="Rhea" id="RHEA-COMP:11605"/>
        <dbReference type="ChEBI" id="CHEBI:15378"/>
        <dbReference type="ChEBI" id="CHEBI:30013"/>
        <dbReference type="ChEBI" id="CHEBI:30616"/>
        <dbReference type="ChEBI" id="CHEBI:61977"/>
        <dbReference type="ChEBI" id="CHEBI:456216"/>
        <dbReference type="EC" id="2.7.11.1"/>
    </reaction>
</comment>
<evidence type="ECO:0000256" key="9">
    <source>
        <dbReference type="ARBA" id="ARBA00022777"/>
    </source>
</evidence>
<evidence type="ECO:0000259" key="15">
    <source>
        <dbReference type="PROSITE" id="PS50011"/>
    </source>
</evidence>
<evidence type="ECO:0000256" key="5">
    <source>
        <dbReference type="ARBA" id="ARBA00019973"/>
    </source>
</evidence>
<dbReference type="Gene3D" id="3.30.200.20">
    <property type="entry name" value="Phosphorylase Kinase, domain 1"/>
    <property type="match status" value="1"/>
</dbReference>
<dbReference type="PANTHER" id="PTHR45646:SF11">
    <property type="entry name" value="SERINE_THREONINE-PROTEIN KINASE DOA"/>
    <property type="match status" value="1"/>
</dbReference>
<keyword evidence="10" id="KW-0067">ATP-binding</keyword>
<evidence type="ECO:0000313" key="17">
    <source>
        <dbReference type="Proteomes" id="UP001174691"/>
    </source>
</evidence>
<keyword evidence="6" id="KW-0723">Serine/threonine-protein kinase</keyword>
<dbReference type="PANTHER" id="PTHR45646">
    <property type="entry name" value="SERINE/THREONINE-PROTEIN KINASE DOA-RELATED"/>
    <property type="match status" value="1"/>
</dbReference>
<feature type="domain" description="Protein kinase" evidence="15">
    <location>
        <begin position="60"/>
        <end position="463"/>
    </location>
</feature>
<evidence type="ECO:0000256" key="8">
    <source>
        <dbReference type="ARBA" id="ARBA00022741"/>
    </source>
</evidence>
<protein>
    <recommendedName>
        <fullName evidence="5">EKC/KEOPS complex subunit BUD32</fullName>
        <ecNumber evidence="3">2.7.11.1</ecNumber>
    </recommendedName>
    <alternativeName>
        <fullName evidence="11 12">Atypical Serine/threonine protein kinase BUD32</fullName>
    </alternativeName>
    <alternativeName>
        <fullName evidence="4">EKC/KEOPS complex subunit bud32</fullName>
    </alternativeName>
</protein>
<evidence type="ECO:0000313" key="16">
    <source>
        <dbReference type="EMBL" id="KAJ9150938.1"/>
    </source>
</evidence>
<evidence type="ECO:0000256" key="4">
    <source>
        <dbReference type="ARBA" id="ARBA00013948"/>
    </source>
</evidence>
<evidence type="ECO:0000256" key="11">
    <source>
        <dbReference type="ARBA" id="ARBA00030980"/>
    </source>
</evidence>
<dbReference type="Gene3D" id="1.10.510.10">
    <property type="entry name" value="Transferase(Phosphotransferase) domain 1"/>
    <property type="match status" value="1"/>
</dbReference>
<keyword evidence="17" id="KW-1185">Reference proteome</keyword>
<evidence type="ECO:0000256" key="13">
    <source>
        <dbReference type="ARBA" id="ARBA00047899"/>
    </source>
</evidence>
<evidence type="ECO:0000256" key="10">
    <source>
        <dbReference type="ARBA" id="ARBA00022840"/>
    </source>
</evidence>
<keyword evidence="9 16" id="KW-0418">Kinase</keyword>
<dbReference type="SUPFAM" id="SSF56112">
    <property type="entry name" value="Protein kinase-like (PK-like)"/>
    <property type="match status" value="1"/>
</dbReference>